<organism evidence="2 3">
    <name type="scientific">Perkinsus olseni</name>
    <name type="common">Perkinsus atlanticus</name>
    <dbReference type="NCBI Taxonomy" id="32597"/>
    <lineage>
        <taxon>Eukaryota</taxon>
        <taxon>Sar</taxon>
        <taxon>Alveolata</taxon>
        <taxon>Perkinsozoa</taxon>
        <taxon>Perkinsea</taxon>
        <taxon>Perkinsida</taxon>
        <taxon>Perkinsidae</taxon>
        <taxon>Perkinsus</taxon>
    </lineage>
</organism>
<feature type="region of interest" description="Disordered" evidence="1">
    <location>
        <begin position="352"/>
        <end position="379"/>
    </location>
</feature>
<evidence type="ECO:0000256" key="1">
    <source>
        <dbReference type="SAM" id="MobiDB-lite"/>
    </source>
</evidence>
<evidence type="ECO:0000313" key="2">
    <source>
        <dbReference type="EMBL" id="KAF4754055.1"/>
    </source>
</evidence>
<reference evidence="2 3" key="1">
    <citation type="submission" date="2020-04" db="EMBL/GenBank/DDBJ databases">
        <title>Perkinsus olseni comparative genomics.</title>
        <authorList>
            <person name="Bogema D.R."/>
        </authorList>
    </citation>
    <scope>NUCLEOTIDE SEQUENCE [LARGE SCALE GENOMIC DNA]</scope>
    <source>
        <strain evidence="2">ATCC PRA-205</strain>
    </source>
</reference>
<gene>
    <name evidence="2" type="ORF">FOZ62_001892</name>
</gene>
<proteinExistence type="predicted"/>
<feature type="compositionally biased region" description="Polar residues" evidence="1">
    <location>
        <begin position="353"/>
        <end position="363"/>
    </location>
</feature>
<sequence>MLDGTLAAKLPHRAQCIGCIQADSRIVENEDEEDAKDAGQTLGVSWNDDEDAWLARRKEKIGGREVVVRKAFVTDENTSLMKARMDAINWFLGGSAALELPAELSPPFEDIAPVLKLLTSVIANCQKGRPGQLSALPSSEGEVLVRPVERKAAVRWRTVGDPVGDAGRDNEATAAICNWRNVLGSLADYEEGANRKTFFAVFASLQSVGKQCMVDGVTLLNPSHALSLILCFLGTRYHRVDVTVDVLARRVTSVEVMSLEMDNLDIPVDVFTSIDRIRQELSRVFEASTANSAKLLRESRSLPRYLSEMLVPWDEGEQTPAAFEALVEEYNQSLAADPEFEMAATVTLHLSGGASSQATSPEPSSGGFISWDDDSTPTP</sequence>
<accession>A0A7J6U9C2</accession>
<name>A0A7J6U9C2_PEROL</name>
<dbReference type="AlphaFoldDB" id="A0A7J6U9C2"/>
<dbReference type="EMBL" id="JABANM010001574">
    <property type="protein sequence ID" value="KAF4754055.1"/>
    <property type="molecule type" value="Genomic_DNA"/>
</dbReference>
<comment type="caution">
    <text evidence="2">The sequence shown here is derived from an EMBL/GenBank/DDBJ whole genome shotgun (WGS) entry which is preliminary data.</text>
</comment>
<dbReference type="Proteomes" id="UP000574390">
    <property type="component" value="Unassembled WGS sequence"/>
</dbReference>
<protein>
    <submittedName>
        <fullName evidence="2">Uncharacterized protein</fullName>
    </submittedName>
</protein>
<evidence type="ECO:0000313" key="3">
    <source>
        <dbReference type="Proteomes" id="UP000574390"/>
    </source>
</evidence>
<feature type="non-terminal residue" evidence="2">
    <location>
        <position position="1"/>
    </location>
</feature>